<organism evidence="8 9">
    <name type="scientific">Drosophila pseudoobscura pseudoobscura</name>
    <name type="common">Fruit fly</name>
    <dbReference type="NCBI Taxonomy" id="46245"/>
    <lineage>
        <taxon>Eukaryota</taxon>
        <taxon>Metazoa</taxon>
        <taxon>Ecdysozoa</taxon>
        <taxon>Arthropoda</taxon>
        <taxon>Hexapoda</taxon>
        <taxon>Insecta</taxon>
        <taxon>Pterygota</taxon>
        <taxon>Neoptera</taxon>
        <taxon>Endopterygota</taxon>
        <taxon>Diptera</taxon>
        <taxon>Brachycera</taxon>
        <taxon>Muscomorpha</taxon>
        <taxon>Ephydroidea</taxon>
        <taxon>Drosophilidae</taxon>
        <taxon>Drosophila</taxon>
        <taxon>Sophophora</taxon>
    </lineage>
</organism>
<keyword evidence="8" id="KW-1185">Reference proteome</keyword>
<feature type="compositionally biased region" description="Pro residues" evidence="5">
    <location>
        <begin position="482"/>
        <end position="491"/>
    </location>
</feature>
<evidence type="ECO:0000259" key="7">
    <source>
        <dbReference type="PROSITE" id="PS50235"/>
    </source>
</evidence>
<dbReference type="InterPro" id="IPR028889">
    <property type="entry name" value="USP"/>
</dbReference>
<dbReference type="PROSITE" id="PS50235">
    <property type="entry name" value="USP_3"/>
    <property type="match status" value="1"/>
</dbReference>
<feature type="region of interest" description="Disordered" evidence="5">
    <location>
        <begin position="117"/>
        <end position="142"/>
    </location>
</feature>
<accession>A0A6I8URX9</accession>
<dbReference type="PROSITE" id="PS00972">
    <property type="entry name" value="USP_1"/>
    <property type="match status" value="1"/>
</dbReference>
<dbReference type="OMA" id="YKYDDHE"/>
<dbReference type="Gene3D" id="1.20.58.80">
    <property type="entry name" value="Phosphotransferase system, lactose/cellobiose-type IIA subunit"/>
    <property type="match status" value="1"/>
</dbReference>
<feature type="compositionally biased region" description="Polar residues" evidence="5">
    <location>
        <begin position="495"/>
        <end position="506"/>
    </location>
</feature>
<dbReference type="Gene3D" id="3.40.250.10">
    <property type="entry name" value="Rhodanese-like domain"/>
    <property type="match status" value="1"/>
</dbReference>
<dbReference type="GeneID" id="4803194"/>
<dbReference type="PANTHER" id="PTHR21646">
    <property type="entry name" value="UBIQUITIN CARBOXYL-TERMINAL HYDROLASE"/>
    <property type="match status" value="1"/>
</dbReference>
<dbReference type="InterPro" id="IPR018200">
    <property type="entry name" value="USP_CS"/>
</dbReference>
<evidence type="ECO:0000256" key="3">
    <source>
        <dbReference type="RuleBase" id="RU366025"/>
    </source>
</evidence>
<dbReference type="SUPFAM" id="SSF54001">
    <property type="entry name" value="Cysteine proteinases"/>
    <property type="match status" value="1"/>
</dbReference>
<feature type="domain" description="Rhodanese" evidence="6">
    <location>
        <begin position="163"/>
        <end position="283"/>
    </location>
</feature>
<dbReference type="GO" id="GO:0006508">
    <property type="term" value="P:proteolysis"/>
    <property type="evidence" value="ECO:0007669"/>
    <property type="project" value="UniProtKB-KW"/>
</dbReference>
<evidence type="ECO:0000256" key="1">
    <source>
        <dbReference type="ARBA" id="ARBA00000707"/>
    </source>
</evidence>
<dbReference type="GO" id="GO:0016579">
    <property type="term" value="P:protein deubiquitination"/>
    <property type="evidence" value="ECO:0007669"/>
    <property type="project" value="InterPro"/>
</dbReference>
<dbReference type="Gene3D" id="3.90.70.10">
    <property type="entry name" value="Cysteine proteinases"/>
    <property type="match status" value="1"/>
</dbReference>
<dbReference type="GO" id="GO:0004843">
    <property type="term" value="F:cysteine-type deubiquitinase activity"/>
    <property type="evidence" value="ECO:0007669"/>
    <property type="project" value="UniProtKB-UniRule"/>
</dbReference>
<dbReference type="Pfam" id="PF00443">
    <property type="entry name" value="UCH"/>
    <property type="match status" value="1"/>
</dbReference>
<name>A0A6I8URX9_DROPS</name>
<dbReference type="Pfam" id="PF00581">
    <property type="entry name" value="Rhodanese"/>
    <property type="match status" value="1"/>
</dbReference>
<keyword evidence="3" id="KW-0645">Protease</keyword>
<dbReference type="EC" id="3.4.19.12" evidence="3"/>
<dbReference type="PROSITE" id="PS50206">
    <property type="entry name" value="RHODANESE_3"/>
    <property type="match status" value="1"/>
</dbReference>
<keyword evidence="3" id="KW-0833">Ubl conjugation pathway</keyword>
<evidence type="ECO:0000256" key="5">
    <source>
        <dbReference type="SAM" id="MobiDB-lite"/>
    </source>
</evidence>
<dbReference type="CDD" id="cd02674">
    <property type="entry name" value="Peptidase_C19R"/>
    <property type="match status" value="1"/>
</dbReference>
<dbReference type="InterPro" id="IPR050185">
    <property type="entry name" value="Ub_carboxyl-term_hydrolase"/>
</dbReference>
<feature type="domain" description="USP" evidence="7">
    <location>
        <begin position="563"/>
        <end position="889"/>
    </location>
</feature>
<dbReference type="KEGG" id="dpo:4803194"/>
<gene>
    <name evidence="9" type="primary">Usp8</name>
</gene>
<dbReference type="InterPro" id="IPR036873">
    <property type="entry name" value="Rhodanese-like_dom_sf"/>
</dbReference>
<reference evidence="8" key="1">
    <citation type="submission" date="2024-06" db="UniProtKB">
        <authorList>
            <consortium name="RefSeq"/>
        </authorList>
    </citation>
    <scope>NUCLEOTIDE SEQUENCE [LARGE SCALE GENOMIC DNA]</scope>
    <source>
        <strain evidence="8">MV2-25</strain>
    </source>
</reference>
<dbReference type="InterPro" id="IPR015063">
    <property type="entry name" value="USP8_dimer"/>
</dbReference>
<comment type="similarity">
    <text evidence="2 3">Belongs to the peptidase C19 family.</text>
</comment>
<dbReference type="SUPFAM" id="SSF52821">
    <property type="entry name" value="Rhodanese/Cell cycle control phosphatase"/>
    <property type="match status" value="1"/>
</dbReference>
<dbReference type="Proteomes" id="UP000001819">
    <property type="component" value="Chromosome 2"/>
</dbReference>
<dbReference type="ExpressionAtlas" id="A0A6I8URX9">
    <property type="expression patterns" value="baseline"/>
</dbReference>
<comment type="catalytic activity">
    <reaction evidence="1 3">
        <text>Thiol-dependent hydrolysis of ester, thioester, amide, peptide and isopeptide bonds formed by the C-terminal Gly of ubiquitin (a 76-residue protein attached to proteins as an intracellular targeting signal).</text>
        <dbReference type="EC" id="3.4.19.12"/>
    </reaction>
</comment>
<protein>
    <recommendedName>
        <fullName evidence="3">Ubiquitin carboxyl-terminal hydrolase</fullName>
        <ecNumber evidence="3">3.4.19.12</ecNumber>
    </recommendedName>
</protein>
<feature type="coiled-coil region" evidence="4">
    <location>
        <begin position="398"/>
        <end position="466"/>
    </location>
</feature>
<dbReference type="InterPro" id="IPR001763">
    <property type="entry name" value="Rhodanese-like_dom"/>
</dbReference>
<dbReference type="PROSITE" id="PS00973">
    <property type="entry name" value="USP_2"/>
    <property type="match status" value="1"/>
</dbReference>
<feature type="region of interest" description="Disordered" evidence="5">
    <location>
        <begin position="475"/>
        <end position="508"/>
    </location>
</feature>
<evidence type="ECO:0000256" key="2">
    <source>
        <dbReference type="ARBA" id="ARBA00009085"/>
    </source>
</evidence>
<proteinExistence type="inferred from homology"/>
<dbReference type="PANTHER" id="PTHR21646:SF46">
    <property type="entry name" value="UBIQUITIN CARBOXYL-TERMINAL HYDROLASE"/>
    <property type="match status" value="1"/>
</dbReference>
<dbReference type="RefSeq" id="XP_001359977.2">
    <property type="nucleotide sequence ID" value="XM_001359940.5"/>
</dbReference>
<dbReference type="Bgee" id="FBgn0079134">
    <property type="expression patterns" value="Expressed in insect adult head and 2 other cell types or tissues"/>
</dbReference>
<keyword evidence="3" id="KW-0788">Thiol protease</keyword>
<sequence>MSQLKKLHMTNSLSSLEKLSDITKDLRNINIKLLLSTARKLFMKAEQYRLEGDEEMAYINYMKYFNIIKAIRSKPDYTTHKVQVRESLGDTEANRRIMDSLEMIADSLCERYRQLHKPPSPAAPLNQTETISHSKPQGAASPHATEYARLGVVSCEELYQRISEKSVLVMDCRPSADYERSHLTYFCAFNVPEELITPGMSAGKLQARLSSTAKASWASRSVKESVVLMDWNSKDAQPAANTPIATLLDILKNWDPDVTYRAPIQIVDGGYEYFIMMYPTHCTNPSVQAPKQNNNDMETIDDIEYPSINDISMKEDISPRDFSPRPDINRASKQAALRTYQQAKPIAEIMREQAEFLQRAQQNDEQLNSAAKMWKLLIQRKSPSSNFSESDNQLLYKILQLESQAEDYKIENNRLRNDVERLKTFQTVAPQQVTPKDAEATRRIELGILERQRLDEQNMRERQEREHQLAIAREAKKHYRSPSPPPSPPEESSPQDEVSLSLNKPATNGVHDLDLSIKEILDEKPMFDRATKPTASPRNVERIVSRARDFSPVIGHNVGRGLTGLKNLGNTCYMNSILQCLSNTPQLTEYCLSDKYKNYISRSNKTNGQVIEEVAALIKELWNGQYKCVASRDLRSVVGQYQNIFRGVDQQDSHEFLTILMDWLHSDLQTLDVSRMRETIGAAEQAWLDFTKAKESIILHLFYGQMKSTVKCVTCNKESATYECFSNLSLELPPNANECQLNQCMDMYFSGERIQGWNCPNCKTKRAAIKKLDISKLPPVLVVHLKRFYADTSNTGSYAKKQNFLSFPLQNLEMSPYIARAESRAAKPKTYQLYAVSNHYGTMEGGHYTAFCKSPNYGRWYKFDDQVVSTLDTSNVISSAAYILFYTWLPPDTHARCFDDV</sequence>
<evidence type="ECO:0000256" key="4">
    <source>
        <dbReference type="SAM" id="Coils"/>
    </source>
</evidence>
<reference evidence="9" key="2">
    <citation type="submission" date="2025-08" db="UniProtKB">
        <authorList>
            <consortium name="RefSeq"/>
        </authorList>
    </citation>
    <scope>IDENTIFICATION</scope>
    <source>
        <strain evidence="9">MV-25-SWS-2005</strain>
        <tissue evidence="9">Whole body</tissue>
    </source>
</reference>
<keyword evidence="3 9" id="KW-0378">Hydrolase</keyword>
<dbReference type="FunCoup" id="A0A6I8URX9">
    <property type="interactions" value="1339"/>
</dbReference>
<dbReference type="Pfam" id="PF08969">
    <property type="entry name" value="USP8_dimer"/>
    <property type="match status" value="1"/>
</dbReference>
<dbReference type="InterPro" id="IPR038765">
    <property type="entry name" value="Papain-like_cys_pep_sf"/>
</dbReference>
<evidence type="ECO:0000313" key="8">
    <source>
        <dbReference type="Proteomes" id="UP000001819"/>
    </source>
</evidence>
<dbReference type="InterPro" id="IPR001394">
    <property type="entry name" value="Peptidase_C19_UCH"/>
</dbReference>
<dbReference type="AlphaFoldDB" id="A0A6I8URX9"/>
<dbReference type="SUPFAM" id="SSF140856">
    <property type="entry name" value="USP8 N-terminal domain-like"/>
    <property type="match status" value="1"/>
</dbReference>
<evidence type="ECO:0000313" key="9">
    <source>
        <dbReference type="RefSeq" id="XP_001359977.2"/>
    </source>
</evidence>
<feature type="compositionally biased region" description="Polar residues" evidence="5">
    <location>
        <begin position="125"/>
        <end position="135"/>
    </location>
</feature>
<keyword evidence="4" id="KW-0175">Coiled coil</keyword>
<evidence type="ECO:0000259" key="6">
    <source>
        <dbReference type="PROSITE" id="PS50206"/>
    </source>
</evidence>
<dbReference type="InParanoid" id="A0A6I8URX9"/>